<dbReference type="InterPro" id="IPR012312">
    <property type="entry name" value="Hemerythrin-like"/>
</dbReference>
<dbReference type="GO" id="GO:0046872">
    <property type="term" value="F:metal ion binding"/>
    <property type="evidence" value="ECO:0007669"/>
    <property type="project" value="UniProtKB-KW"/>
</dbReference>
<keyword evidence="4 5" id="KW-0807">Transducer</keyword>
<evidence type="ECO:0000259" key="6">
    <source>
        <dbReference type="PROSITE" id="PS50111"/>
    </source>
</evidence>
<evidence type="ECO:0000313" key="8">
    <source>
        <dbReference type="Proteomes" id="UP000078428"/>
    </source>
</evidence>
<dbReference type="Gene3D" id="1.20.120.50">
    <property type="entry name" value="Hemerythrin-like"/>
    <property type="match status" value="1"/>
</dbReference>
<evidence type="ECO:0000256" key="2">
    <source>
        <dbReference type="ARBA" id="ARBA00022723"/>
    </source>
</evidence>
<dbReference type="PANTHER" id="PTHR32089:SF112">
    <property type="entry name" value="LYSOZYME-LIKE PROTEIN-RELATED"/>
    <property type="match status" value="1"/>
</dbReference>
<evidence type="ECO:0000256" key="3">
    <source>
        <dbReference type="ARBA" id="ARBA00023004"/>
    </source>
</evidence>
<dbReference type="GO" id="GO:0007165">
    <property type="term" value="P:signal transduction"/>
    <property type="evidence" value="ECO:0007669"/>
    <property type="project" value="UniProtKB-KW"/>
</dbReference>
<dbReference type="PROSITE" id="PS00550">
    <property type="entry name" value="HEMERYTHRINS"/>
    <property type="match status" value="1"/>
</dbReference>
<dbReference type="PROSITE" id="PS50111">
    <property type="entry name" value="CHEMOTAXIS_TRANSDUC_2"/>
    <property type="match status" value="1"/>
</dbReference>
<proteinExistence type="inferred from homology"/>
<organism evidence="7 8">
    <name type="scientific">Paramagnetospirillum marisnigri</name>
    <dbReference type="NCBI Taxonomy" id="1285242"/>
    <lineage>
        <taxon>Bacteria</taxon>
        <taxon>Pseudomonadati</taxon>
        <taxon>Pseudomonadota</taxon>
        <taxon>Alphaproteobacteria</taxon>
        <taxon>Rhodospirillales</taxon>
        <taxon>Magnetospirillaceae</taxon>
        <taxon>Paramagnetospirillum</taxon>
    </lineage>
</organism>
<dbReference type="InterPro" id="IPR012827">
    <property type="entry name" value="Hemerythrin_metal-bd"/>
</dbReference>
<dbReference type="PANTHER" id="PTHR32089">
    <property type="entry name" value="METHYL-ACCEPTING CHEMOTAXIS PROTEIN MCPB"/>
    <property type="match status" value="1"/>
</dbReference>
<dbReference type="SUPFAM" id="SSF58104">
    <property type="entry name" value="Methyl-accepting chemotaxis protein (MCP) signaling domain"/>
    <property type="match status" value="1"/>
</dbReference>
<dbReference type="AlphaFoldDB" id="A0A178MRR0"/>
<feature type="domain" description="Methyl-accepting transducer" evidence="6">
    <location>
        <begin position="1"/>
        <end position="112"/>
    </location>
</feature>
<accession>A0A178MRR0</accession>
<keyword evidence="2" id="KW-0479">Metal-binding</keyword>
<sequence length="270" mass="29645">MVANEVKHLATQTGRATEEIAAQIRAVQEGTSNAVRAIDSISQVINQMGEISSSVASAVQEQSAATAEIARNVEQAAAGTAEVSSSVVAVEQAARDTGGAAEHIHTSASDLSRQAEYLRAEVGRFLSQVRAEKSEMKLLEWDNALNMGIAAIDRHHQEMFAEVNRLYSEMMSGGGQHAAQSMIDMVDNVLTAHFKEEEEVMNRHGYGEIDAHRRHHRDFLDTFAKLRGTIGDGKPDAVAKMFEYVSNWLKNHIRIEDGKLATYLRDRKAA</sequence>
<dbReference type="InterPro" id="IPR016131">
    <property type="entry name" value="Haemerythrin_Fe_BS"/>
</dbReference>
<dbReference type="GO" id="GO:0016020">
    <property type="term" value="C:membrane"/>
    <property type="evidence" value="ECO:0007669"/>
    <property type="project" value="InterPro"/>
</dbReference>
<evidence type="ECO:0000313" key="7">
    <source>
        <dbReference type="EMBL" id="OAN51410.1"/>
    </source>
</evidence>
<name>A0A178MRR0_9PROT</name>
<keyword evidence="8" id="KW-1185">Reference proteome</keyword>
<dbReference type="STRING" id="1285242.A6A04_15935"/>
<dbReference type="NCBIfam" id="TIGR02481">
    <property type="entry name" value="hemeryth_dom"/>
    <property type="match status" value="1"/>
</dbReference>
<protein>
    <recommendedName>
        <fullName evidence="6">Methyl-accepting transducer domain-containing protein</fullName>
    </recommendedName>
</protein>
<keyword evidence="3" id="KW-0408">Iron</keyword>
<dbReference type="Pfam" id="PF01814">
    <property type="entry name" value="Hemerythrin"/>
    <property type="match status" value="1"/>
</dbReference>
<reference evidence="7 8" key="1">
    <citation type="submission" date="2016-04" db="EMBL/GenBank/DDBJ databases">
        <title>Draft genome sequence of freshwater magnetotactic bacteria Magnetospirillum marisnigri SP-1 and Magnetospirillum moscoviense BB-1.</title>
        <authorList>
            <person name="Koziaeva V."/>
            <person name="Dziuba M.V."/>
            <person name="Ivanov T.M."/>
            <person name="Kuznetsov B."/>
            <person name="Grouzdev D.S."/>
        </authorList>
    </citation>
    <scope>NUCLEOTIDE SEQUENCE [LARGE SCALE GENOMIC DNA]</scope>
    <source>
        <strain evidence="7 8">SP-1</strain>
    </source>
</reference>
<dbReference type="EMBL" id="LWQT01000045">
    <property type="protein sequence ID" value="OAN51410.1"/>
    <property type="molecule type" value="Genomic_DNA"/>
</dbReference>
<dbReference type="InterPro" id="IPR035938">
    <property type="entry name" value="Hemerythrin-like_sf"/>
</dbReference>
<dbReference type="InterPro" id="IPR004089">
    <property type="entry name" value="MCPsignal_dom"/>
</dbReference>
<comment type="caution">
    <text evidence="7">The sequence shown here is derived from an EMBL/GenBank/DDBJ whole genome shotgun (WGS) entry which is preliminary data.</text>
</comment>
<dbReference type="CDD" id="cd12107">
    <property type="entry name" value="Hemerythrin"/>
    <property type="match status" value="1"/>
</dbReference>
<gene>
    <name evidence="7" type="ORF">A6A04_15935</name>
</gene>
<evidence type="ECO:0000256" key="1">
    <source>
        <dbReference type="ARBA" id="ARBA00010587"/>
    </source>
</evidence>
<comment type="similarity">
    <text evidence="1">Belongs to the hemerythrin family.</text>
</comment>
<dbReference type="NCBIfam" id="NF033749">
    <property type="entry name" value="bact_hemeryth"/>
    <property type="match status" value="1"/>
</dbReference>
<evidence type="ECO:0000256" key="4">
    <source>
        <dbReference type="ARBA" id="ARBA00023224"/>
    </source>
</evidence>
<dbReference type="SUPFAM" id="SSF47188">
    <property type="entry name" value="Hemerythrin-like"/>
    <property type="match status" value="1"/>
</dbReference>
<evidence type="ECO:0000256" key="5">
    <source>
        <dbReference type="PROSITE-ProRule" id="PRU00284"/>
    </source>
</evidence>
<dbReference type="Proteomes" id="UP000078428">
    <property type="component" value="Unassembled WGS sequence"/>
</dbReference>
<dbReference type="Gene3D" id="1.10.287.950">
    <property type="entry name" value="Methyl-accepting chemotaxis protein"/>
    <property type="match status" value="1"/>
</dbReference>